<evidence type="ECO:0000259" key="13">
    <source>
        <dbReference type="Pfam" id="PF02581"/>
    </source>
</evidence>
<feature type="binding site" evidence="10">
    <location>
        <begin position="42"/>
        <end position="46"/>
    </location>
    <ligand>
        <name>4-amino-2-methyl-5-(diphosphooxymethyl)pyrimidine</name>
        <dbReference type="ChEBI" id="CHEBI:57841"/>
    </ligand>
</feature>
<feature type="binding site" evidence="10">
    <location>
        <position position="94"/>
    </location>
    <ligand>
        <name>Mg(2+)</name>
        <dbReference type="ChEBI" id="CHEBI:18420"/>
    </ligand>
</feature>
<accession>A0A1H1NNP3</accession>
<evidence type="ECO:0000256" key="3">
    <source>
        <dbReference type="ARBA" id="ARBA00022679"/>
    </source>
</evidence>
<dbReference type="UniPathway" id="UPA00060">
    <property type="reaction ID" value="UER00141"/>
</dbReference>
<dbReference type="EC" id="2.5.1.3" evidence="10"/>
<evidence type="ECO:0000313" key="14">
    <source>
        <dbReference type="EMBL" id="SDS00513.1"/>
    </source>
</evidence>
<dbReference type="STRING" id="630515.SAMN04489812_0584"/>
<dbReference type="InterPro" id="IPR036206">
    <property type="entry name" value="ThiamineP_synth_sf"/>
</dbReference>
<dbReference type="Proteomes" id="UP000199103">
    <property type="component" value="Chromosome I"/>
</dbReference>
<dbReference type="PANTHER" id="PTHR20857">
    <property type="entry name" value="THIAMINE-PHOSPHATE PYROPHOSPHORYLASE"/>
    <property type="match status" value="1"/>
</dbReference>
<feature type="binding site" evidence="10">
    <location>
        <position position="75"/>
    </location>
    <ligand>
        <name>Mg(2+)</name>
        <dbReference type="ChEBI" id="CHEBI:18420"/>
    </ligand>
</feature>
<keyword evidence="6 10" id="KW-0784">Thiamine biosynthesis</keyword>
<evidence type="ECO:0000256" key="9">
    <source>
        <dbReference type="ARBA" id="ARBA00047883"/>
    </source>
</evidence>
<comment type="catalytic activity">
    <reaction evidence="7 10 11">
        <text>4-methyl-5-(2-phosphooxyethyl)-thiazole + 4-amino-2-methyl-5-(diphosphooxymethyl)pyrimidine + H(+) = thiamine phosphate + diphosphate</text>
        <dbReference type="Rhea" id="RHEA:22328"/>
        <dbReference type="ChEBI" id="CHEBI:15378"/>
        <dbReference type="ChEBI" id="CHEBI:33019"/>
        <dbReference type="ChEBI" id="CHEBI:37575"/>
        <dbReference type="ChEBI" id="CHEBI:57841"/>
        <dbReference type="ChEBI" id="CHEBI:58296"/>
        <dbReference type="EC" id="2.5.1.3"/>
    </reaction>
</comment>
<dbReference type="InterPro" id="IPR022998">
    <property type="entry name" value="ThiamineP_synth_TenI"/>
</dbReference>
<dbReference type="OrthoDB" id="3243336at2"/>
<evidence type="ECO:0000256" key="7">
    <source>
        <dbReference type="ARBA" id="ARBA00047334"/>
    </source>
</evidence>
<evidence type="ECO:0000256" key="10">
    <source>
        <dbReference type="HAMAP-Rule" id="MF_00097"/>
    </source>
</evidence>
<name>A0A1H1NNP3_9ACTN</name>
<evidence type="ECO:0000256" key="6">
    <source>
        <dbReference type="ARBA" id="ARBA00022977"/>
    </source>
</evidence>
<sequence>MITTHEQVRSNLGVYLVTAEPSTDRTVELIMAAVAGGVRVVQLRDKINSTDHRIRMLRQIVHRLAGSAVTLVVNDDLDAAAAVPGVGIHVGPDDLHPAVARSRLGVDVCIGWSIHDLDQLRDDQALAAVDYVAASPVWPTPTKIDTSTPFGLQGVRRLRDRLPAELPLVGIGGIDLGNAAEVIGAGADGVAVVSAICAADDPRRAAQDLVAEVDQSKEGRS</sequence>
<evidence type="ECO:0000256" key="12">
    <source>
        <dbReference type="RuleBase" id="RU004253"/>
    </source>
</evidence>
<reference evidence="14 15" key="1">
    <citation type="submission" date="2016-10" db="EMBL/GenBank/DDBJ databases">
        <authorList>
            <person name="de Groot N.N."/>
        </authorList>
    </citation>
    <scope>NUCLEOTIDE SEQUENCE [LARGE SCALE GENOMIC DNA]</scope>
    <source>
        <strain evidence="14 15">DSM 21800</strain>
    </source>
</reference>
<dbReference type="GO" id="GO:0009229">
    <property type="term" value="P:thiamine diphosphate biosynthetic process"/>
    <property type="evidence" value="ECO:0007669"/>
    <property type="project" value="UniProtKB-UniRule"/>
</dbReference>
<dbReference type="SUPFAM" id="SSF51391">
    <property type="entry name" value="Thiamin phosphate synthase"/>
    <property type="match status" value="1"/>
</dbReference>
<keyword evidence="4 10" id="KW-0479">Metal-binding</keyword>
<feature type="binding site" evidence="10">
    <location>
        <position position="113"/>
    </location>
    <ligand>
        <name>4-amino-2-methyl-5-(diphosphooxymethyl)pyrimidine</name>
        <dbReference type="ChEBI" id="CHEBI:57841"/>
    </ligand>
</feature>
<dbReference type="CDD" id="cd00564">
    <property type="entry name" value="TMP_TenI"/>
    <property type="match status" value="1"/>
</dbReference>
<protein>
    <recommendedName>
        <fullName evidence="10">Thiamine-phosphate synthase</fullName>
        <shortName evidence="10">TP synthase</shortName>
        <shortName evidence="10">TPS</shortName>
        <ecNumber evidence="10">2.5.1.3</ecNumber>
    </recommendedName>
    <alternativeName>
        <fullName evidence="10">Thiamine-phosphate pyrophosphorylase</fullName>
        <shortName evidence="10">TMP pyrophosphorylase</shortName>
        <shortName evidence="10">TMP-PPase</shortName>
    </alternativeName>
</protein>
<dbReference type="RefSeq" id="WP_091519578.1">
    <property type="nucleotide sequence ID" value="NZ_LT629772.1"/>
</dbReference>
<evidence type="ECO:0000256" key="2">
    <source>
        <dbReference type="ARBA" id="ARBA00005165"/>
    </source>
</evidence>
<comment type="catalytic activity">
    <reaction evidence="9 10 11">
        <text>2-[(2R,5Z)-2-carboxy-4-methylthiazol-5(2H)-ylidene]ethyl phosphate + 4-amino-2-methyl-5-(diphosphooxymethyl)pyrimidine + 2 H(+) = thiamine phosphate + CO2 + diphosphate</text>
        <dbReference type="Rhea" id="RHEA:47844"/>
        <dbReference type="ChEBI" id="CHEBI:15378"/>
        <dbReference type="ChEBI" id="CHEBI:16526"/>
        <dbReference type="ChEBI" id="CHEBI:33019"/>
        <dbReference type="ChEBI" id="CHEBI:37575"/>
        <dbReference type="ChEBI" id="CHEBI:57841"/>
        <dbReference type="ChEBI" id="CHEBI:62899"/>
        <dbReference type="EC" id="2.5.1.3"/>
    </reaction>
</comment>
<evidence type="ECO:0000313" key="15">
    <source>
        <dbReference type="Proteomes" id="UP000199103"/>
    </source>
</evidence>
<dbReference type="Gene3D" id="3.20.20.70">
    <property type="entry name" value="Aldolase class I"/>
    <property type="match status" value="1"/>
</dbReference>
<feature type="binding site" evidence="10">
    <location>
        <position position="143"/>
    </location>
    <ligand>
        <name>4-amino-2-methyl-5-(diphosphooxymethyl)pyrimidine</name>
        <dbReference type="ChEBI" id="CHEBI:57841"/>
    </ligand>
</feature>
<feature type="binding site" evidence="10">
    <location>
        <begin position="193"/>
        <end position="194"/>
    </location>
    <ligand>
        <name>2-[(2R,5Z)-2-carboxy-4-methylthiazol-5(2H)-ylidene]ethyl phosphate</name>
        <dbReference type="ChEBI" id="CHEBI:62899"/>
    </ligand>
</feature>
<gene>
    <name evidence="10" type="primary">thiE</name>
    <name evidence="14" type="ORF">SAMN04489812_0584</name>
</gene>
<dbReference type="GO" id="GO:0000287">
    <property type="term" value="F:magnesium ion binding"/>
    <property type="evidence" value="ECO:0007669"/>
    <property type="project" value="UniProtKB-UniRule"/>
</dbReference>
<comment type="function">
    <text evidence="1 10">Condenses 4-methyl-5-(beta-hydroxyethyl)thiazole monophosphate (THZ-P) and 2-methyl-4-amino-5-hydroxymethyl pyrimidine pyrophosphate (HMP-PP) to form thiamine monophosphate (TMP).</text>
</comment>
<dbReference type="GO" id="GO:0009228">
    <property type="term" value="P:thiamine biosynthetic process"/>
    <property type="evidence" value="ECO:0007669"/>
    <property type="project" value="UniProtKB-KW"/>
</dbReference>
<feature type="binding site" evidence="10">
    <location>
        <position position="173"/>
    </location>
    <ligand>
        <name>2-[(2R,5Z)-2-carboxy-4-methylthiazol-5(2H)-ylidene]ethyl phosphate</name>
        <dbReference type="ChEBI" id="CHEBI:62899"/>
    </ligand>
</feature>
<dbReference type="PANTHER" id="PTHR20857:SF15">
    <property type="entry name" value="THIAMINE-PHOSPHATE SYNTHASE"/>
    <property type="match status" value="1"/>
</dbReference>
<dbReference type="Pfam" id="PF02581">
    <property type="entry name" value="TMP-TENI"/>
    <property type="match status" value="1"/>
</dbReference>
<keyword evidence="3 10" id="KW-0808">Transferase</keyword>
<dbReference type="EMBL" id="LT629772">
    <property type="protein sequence ID" value="SDS00513.1"/>
    <property type="molecule type" value="Genomic_DNA"/>
</dbReference>
<keyword evidence="15" id="KW-1185">Reference proteome</keyword>
<evidence type="ECO:0000256" key="5">
    <source>
        <dbReference type="ARBA" id="ARBA00022842"/>
    </source>
</evidence>
<dbReference type="HAMAP" id="MF_00097">
    <property type="entry name" value="TMP_synthase"/>
    <property type="match status" value="1"/>
</dbReference>
<dbReference type="GO" id="GO:0005737">
    <property type="term" value="C:cytoplasm"/>
    <property type="evidence" value="ECO:0007669"/>
    <property type="project" value="TreeGrafter"/>
</dbReference>
<evidence type="ECO:0000256" key="4">
    <source>
        <dbReference type="ARBA" id="ARBA00022723"/>
    </source>
</evidence>
<feature type="binding site" evidence="10">
    <location>
        <position position="74"/>
    </location>
    <ligand>
        <name>4-amino-2-methyl-5-(diphosphooxymethyl)pyrimidine</name>
        <dbReference type="ChEBI" id="CHEBI:57841"/>
    </ligand>
</feature>
<organism evidence="14 15">
    <name type="scientific">Microlunatus soli</name>
    <dbReference type="NCBI Taxonomy" id="630515"/>
    <lineage>
        <taxon>Bacteria</taxon>
        <taxon>Bacillati</taxon>
        <taxon>Actinomycetota</taxon>
        <taxon>Actinomycetes</taxon>
        <taxon>Propionibacteriales</taxon>
        <taxon>Propionibacteriaceae</taxon>
        <taxon>Microlunatus</taxon>
    </lineage>
</organism>
<evidence type="ECO:0000256" key="1">
    <source>
        <dbReference type="ARBA" id="ARBA00003814"/>
    </source>
</evidence>
<comment type="pathway">
    <text evidence="2 10 12">Cofactor biosynthesis; thiamine diphosphate biosynthesis; thiamine phosphate from 4-amino-2-methyl-5-diphosphomethylpyrimidine and 4-methyl-5-(2-phosphoethyl)-thiazole: step 1/1.</text>
</comment>
<evidence type="ECO:0000256" key="8">
    <source>
        <dbReference type="ARBA" id="ARBA00047851"/>
    </source>
</evidence>
<comment type="similarity">
    <text evidence="10 11">Belongs to the thiamine-phosphate synthase family.</text>
</comment>
<dbReference type="GO" id="GO:0004789">
    <property type="term" value="F:thiamine-phosphate diphosphorylase activity"/>
    <property type="evidence" value="ECO:0007669"/>
    <property type="project" value="UniProtKB-UniRule"/>
</dbReference>
<comment type="catalytic activity">
    <reaction evidence="8 10 11">
        <text>2-(2-carboxy-4-methylthiazol-5-yl)ethyl phosphate + 4-amino-2-methyl-5-(diphosphooxymethyl)pyrimidine + 2 H(+) = thiamine phosphate + CO2 + diphosphate</text>
        <dbReference type="Rhea" id="RHEA:47848"/>
        <dbReference type="ChEBI" id="CHEBI:15378"/>
        <dbReference type="ChEBI" id="CHEBI:16526"/>
        <dbReference type="ChEBI" id="CHEBI:33019"/>
        <dbReference type="ChEBI" id="CHEBI:37575"/>
        <dbReference type="ChEBI" id="CHEBI:57841"/>
        <dbReference type="ChEBI" id="CHEBI:62890"/>
        <dbReference type="EC" id="2.5.1.3"/>
    </reaction>
</comment>
<proteinExistence type="inferred from homology"/>
<comment type="cofactor">
    <cofactor evidence="10">
        <name>Mg(2+)</name>
        <dbReference type="ChEBI" id="CHEBI:18420"/>
    </cofactor>
    <text evidence="10">Binds 1 Mg(2+) ion per subunit.</text>
</comment>
<feature type="domain" description="Thiamine phosphate synthase/TenI" evidence="13">
    <location>
        <begin position="14"/>
        <end position="196"/>
    </location>
</feature>
<dbReference type="InterPro" id="IPR013785">
    <property type="entry name" value="Aldolase_TIM"/>
</dbReference>
<dbReference type="InterPro" id="IPR034291">
    <property type="entry name" value="TMP_synthase"/>
</dbReference>
<feature type="binding site" evidence="10">
    <location>
        <begin position="140"/>
        <end position="142"/>
    </location>
    <ligand>
        <name>2-[(2R,5Z)-2-carboxy-4-methylthiazol-5(2H)-ylidene]ethyl phosphate</name>
        <dbReference type="ChEBI" id="CHEBI:62899"/>
    </ligand>
</feature>
<keyword evidence="5 10" id="KW-0460">Magnesium</keyword>
<evidence type="ECO:0000256" key="11">
    <source>
        <dbReference type="RuleBase" id="RU003826"/>
    </source>
</evidence>
<dbReference type="NCBIfam" id="TIGR00693">
    <property type="entry name" value="thiE"/>
    <property type="match status" value="1"/>
</dbReference>
<dbReference type="AlphaFoldDB" id="A0A1H1NNP3"/>